<keyword evidence="3" id="KW-0540">Nuclease</keyword>
<evidence type="ECO:0000313" key="9">
    <source>
        <dbReference type="Proteomes" id="UP000054978"/>
    </source>
</evidence>
<reference evidence="8" key="1">
    <citation type="submission" date="2016-01" db="EMBL/GenBank/DDBJ databases">
        <authorList>
            <person name="Peeters C."/>
        </authorList>
    </citation>
    <scope>NUCLEOTIDE SEQUENCE [LARGE SCALE GENOMIC DNA]</scope>
    <source>
        <strain evidence="8">LMG 29326</strain>
    </source>
</reference>
<evidence type="ECO:0000256" key="4">
    <source>
        <dbReference type="ARBA" id="ARBA00022759"/>
    </source>
</evidence>
<keyword evidence="9" id="KW-1185">Reference proteome</keyword>
<evidence type="ECO:0000313" key="8">
    <source>
        <dbReference type="EMBL" id="SAK59649.1"/>
    </source>
</evidence>
<dbReference type="Pfam" id="PF07927">
    <property type="entry name" value="HicA_toxin"/>
    <property type="match status" value="1"/>
</dbReference>
<protein>
    <submittedName>
        <fullName evidence="8">YcfA-like protein</fullName>
    </submittedName>
</protein>
<sequence>MDSSRLIRMLLDDGWVLVRIKGSHHHFRHRSKNSRVTVTHPKKDVPIGTVRAILKRAPDAQPTVLVVTEHRTWNLPLPFIKILRASTV</sequence>
<keyword evidence="6" id="KW-0694">RNA-binding</keyword>
<evidence type="ECO:0000256" key="1">
    <source>
        <dbReference type="ARBA" id="ARBA00006620"/>
    </source>
</evidence>
<proteinExistence type="inferred from homology"/>
<evidence type="ECO:0000256" key="2">
    <source>
        <dbReference type="ARBA" id="ARBA00022649"/>
    </source>
</evidence>
<evidence type="ECO:0000256" key="6">
    <source>
        <dbReference type="ARBA" id="ARBA00022884"/>
    </source>
</evidence>
<keyword evidence="2" id="KW-1277">Toxin-antitoxin system</keyword>
<name>A0A158APJ3_9BURK</name>
<dbReference type="InterPro" id="IPR012933">
    <property type="entry name" value="HicA_mRNA_interferase"/>
</dbReference>
<dbReference type="GO" id="GO:0016787">
    <property type="term" value="F:hydrolase activity"/>
    <property type="evidence" value="ECO:0007669"/>
    <property type="project" value="UniProtKB-KW"/>
</dbReference>
<gene>
    <name evidence="8" type="ORF">AWB83_02139</name>
</gene>
<evidence type="ECO:0000256" key="5">
    <source>
        <dbReference type="ARBA" id="ARBA00022801"/>
    </source>
</evidence>
<dbReference type="GO" id="GO:0004519">
    <property type="term" value="F:endonuclease activity"/>
    <property type="evidence" value="ECO:0007669"/>
    <property type="project" value="UniProtKB-KW"/>
</dbReference>
<dbReference type="Gene3D" id="3.30.920.30">
    <property type="entry name" value="Hypothetical protein"/>
    <property type="match status" value="1"/>
</dbReference>
<dbReference type="STRING" id="1777144.AWB83_02139"/>
<dbReference type="OrthoDB" id="9811409at2"/>
<keyword evidence="5" id="KW-0378">Hydrolase</keyword>
<organism evidence="8 9">
    <name type="scientific">Caballeronia ptereochthonis</name>
    <dbReference type="NCBI Taxonomy" id="1777144"/>
    <lineage>
        <taxon>Bacteria</taxon>
        <taxon>Pseudomonadati</taxon>
        <taxon>Pseudomonadota</taxon>
        <taxon>Betaproteobacteria</taxon>
        <taxon>Burkholderiales</taxon>
        <taxon>Burkholderiaceae</taxon>
        <taxon>Caballeronia</taxon>
    </lineage>
</organism>
<accession>A0A158APJ3</accession>
<dbReference type="AlphaFoldDB" id="A0A158APJ3"/>
<dbReference type="InterPro" id="IPR038570">
    <property type="entry name" value="HicA_sf"/>
</dbReference>
<dbReference type="Proteomes" id="UP000054978">
    <property type="component" value="Unassembled WGS sequence"/>
</dbReference>
<comment type="caution">
    <text evidence="8">The sequence shown here is derived from an EMBL/GenBank/DDBJ whole genome shotgun (WGS) entry which is preliminary data.</text>
</comment>
<keyword evidence="4" id="KW-0255">Endonuclease</keyword>
<keyword evidence="7" id="KW-0346">Stress response</keyword>
<dbReference type="EMBL" id="FCOB02000008">
    <property type="protein sequence ID" value="SAK59649.1"/>
    <property type="molecule type" value="Genomic_DNA"/>
</dbReference>
<dbReference type="SUPFAM" id="SSF54786">
    <property type="entry name" value="YcfA/nrd intein domain"/>
    <property type="match status" value="1"/>
</dbReference>
<evidence type="ECO:0000256" key="3">
    <source>
        <dbReference type="ARBA" id="ARBA00022722"/>
    </source>
</evidence>
<evidence type="ECO:0000256" key="7">
    <source>
        <dbReference type="ARBA" id="ARBA00023016"/>
    </source>
</evidence>
<comment type="similarity">
    <text evidence="1">Belongs to the HicA mRNA interferase family.</text>
</comment>
<dbReference type="GO" id="GO:0003729">
    <property type="term" value="F:mRNA binding"/>
    <property type="evidence" value="ECO:0007669"/>
    <property type="project" value="InterPro"/>
</dbReference>